<protein>
    <submittedName>
        <fullName evidence="1">Uncharacterized protein</fullName>
    </submittedName>
</protein>
<dbReference type="EMBL" id="SZYD01000012">
    <property type="protein sequence ID" value="KAD4584999.1"/>
    <property type="molecule type" value="Genomic_DNA"/>
</dbReference>
<reference evidence="1 2" key="1">
    <citation type="submission" date="2019-05" db="EMBL/GenBank/DDBJ databases">
        <title>Mikania micrantha, genome provides insights into the molecular mechanism of rapid growth.</title>
        <authorList>
            <person name="Liu B."/>
        </authorList>
    </citation>
    <scope>NUCLEOTIDE SEQUENCE [LARGE SCALE GENOMIC DNA]</scope>
    <source>
        <strain evidence="1">NLD-2019</strain>
        <tissue evidence="1">Leaf</tissue>
    </source>
</reference>
<sequence length="86" mass="9618">MMSFVVLRRLRKHSGDVSEMRCDLLDPSDVGALQHSWKSVNDETWWRLRVEVSALCVVRQAGFVGVSRTVAGKPRTQGYGFCCASS</sequence>
<dbReference type="Proteomes" id="UP000326396">
    <property type="component" value="Linkage Group LG2"/>
</dbReference>
<comment type="caution">
    <text evidence="1">The sequence shown here is derived from an EMBL/GenBank/DDBJ whole genome shotgun (WGS) entry which is preliminary data.</text>
</comment>
<dbReference type="AlphaFoldDB" id="A0A5N6NBZ8"/>
<proteinExistence type="predicted"/>
<evidence type="ECO:0000313" key="1">
    <source>
        <dbReference type="EMBL" id="KAD4584999.1"/>
    </source>
</evidence>
<organism evidence="1 2">
    <name type="scientific">Mikania micrantha</name>
    <name type="common">bitter vine</name>
    <dbReference type="NCBI Taxonomy" id="192012"/>
    <lineage>
        <taxon>Eukaryota</taxon>
        <taxon>Viridiplantae</taxon>
        <taxon>Streptophyta</taxon>
        <taxon>Embryophyta</taxon>
        <taxon>Tracheophyta</taxon>
        <taxon>Spermatophyta</taxon>
        <taxon>Magnoliopsida</taxon>
        <taxon>eudicotyledons</taxon>
        <taxon>Gunneridae</taxon>
        <taxon>Pentapetalae</taxon>
        <taxon>asterids</taxon>
        <taxon>campanulids</taxon>
        <taxon>Asterales</taxon>
        <taxon>Asteraceae</taxon>
        <taxon>Asteroideae</taxon>
        <taxon>Heliantheae alliance</taxon>
        <taxon>Eupatorieae</taxon>
        <taxon>Mikania</taxon>
    </lineage>
</organism>
<accession>A0A5N6NBZ8</accession>
<evidence type="ECO:0000313" key="2">
    <source>
        <dbReference type="Proteomes" id="UP000326396"/>
    </source>
</evidence>
<name>A0A5N6NBZ8_9ASTR</name>
<gene>
    <name evidence="1" type="ORF">E3N88_22600</name>
</gene>
<keyword evidence="2" id="KW-1185">Reference proteome</keyword>